<dbReference type="RefSeq" id="WP_103263123.1">
    <property type="nucleotide sequence ID" value="NZ_PPEL01000065.1"/>
</dbReference>
<dbReference type="InterPro" id="IPR027477">
    <property type="entry name" value="Succ_DH/fumarate_Rdtase_cat_sf"/>
</dbReference>
<dbReference type="InterPro" id="IPR050315">
    <property type="entry name" value="FAD-oxidoreductase_2"/>
</dbReference>
<gene>
    <name evidence="6" type="ORF">C2L80_09850</name>
</gene>
<dbReference type="PROSITE" id="PS51257">
    <property type="entry name" value="PROKAR_LIPOPROTEIN"/>
    <property type="match status" value="1"/>
</dbReference>
<organism evidence="6 7">
    <name type="scientific">Rubneribacter badeniensis</name>
    <dbReference type="NCBI Taxonomy" id="2070688"/>
    <lineage>
        <taxon>Bacteria</taxon>
        <taxon>Bacillati</taxon>
        <taxon>Actinomycetota</taxon>
        <taxon>Coriobacteriia</taxon>
        <taxon>Eggerthellales</taxon>
        <taxon>Eggerthellaceae</taxon>
        <taxon>Rubneribacter</taxon>
    </lineage>
</organism>
<keyword evidence="7" id="KW-1185">Reference proteome</keyword>
<dbReference type="InterPro" id="IPR036188">
    <property type="entry name" value="FAD/NAD-bd_sf"/>
</dbReference>
<dbReference type="PROSITE" id="PS51318">
    <property type="entry name" value="TAT"/>
    <property type="match status" value="1"/>
</dbReference>
<accession>A0A2K2U3P4</accession>
<feature type="domain" description="FAD-dependent oxidoreductase 2 FAD-binding" evidence="5">
    <location>
        <begin position="43"/>
        <end position="513"/>
    </location>
</feature>
<dbReference type="EMBL" id="PPEL01000065">
    <property type="protein sequence ID" value="PNV64818.1"/>
    <property type="molecule type" value="Genomic_DNA"/>
</dbReference>
<evidence type="ECO:0000256" key="1">
    <source>
        <dbReference type="ARBA" id="ARBA00001974"/>
    </source>
</evidence>
<reference evidence="6 7" key="1">
    <citation type="journal article" date="2018" name="Int. J. Syst. Evol. Microbiol.">
        <title>Rubneribacter badeniensis gen. nov., sp. nov. and Enteroscipio rubneri gen. nov., sp. nov., new members of the Eggerthellaceae isolated from human faeces.</title>
        <authorList>
            <person name="Danylec N."/>
            <person name="Gobl A."/>
            <person name="Stoll D.A."/>
            <person name="Hetzer B."/>
            <person name="Kulling S.E."/>
            <person name="Huch M."/>
        </authorList>
    </citation>
    <scope>NUCLEOTIDE SEQUENCE [LARGE SCALE GENOMIC DNA]</scope>
    <source>
        <strain evidence="6 7">ResAG-85</strain>
    </source>
</reference>
<dbReference type="Gene3D" id="3.50.50.60">
    <property type="entry name" value="FAD/NAD(P)-binding domain"/>
    <property type="match status" value="1"/>
</dbReference>
<keyword evidence="3" id="KW-0274">FAD</keyword>
<dbReference type="NCBIfam" id="TIGR01409">
    <property type="entry name" value="TAT_signal_seq"/>
    <property type="match status" value="1"/>
</dbReference>
<evidence type="ECO:0000259" key="5">
    <source>
        <dbReference type="Pfam" id="PF00890"/>
    </source>
</evidence>
<dbReference type="InterPro" id="IPR003953">
    <property type="entry name" value="FAD-dep_OxRdtase_2_FAD-bd"/>
</dbReference>
<name>A0A2K2U3P4_9ACTN</name>
<evidence type="ECO:0000313" key="7">
    <source>
        <dbReference type="Proteomes" id="UP000236488"/>
    </source>
</evidence>
<evidence type="ECO:0000256" key="4">
    <source>
        <dbReference type="ARBA" id="ARBA00023002"/>
    </source>
</evidence>
<proteinExistence type="predicted"/>
<dbReference type="Proteomes" id="UP000236488">
    <property type="component" value="Unassembled WGS sequence"/>
</dbReference>
<evidence type="ECO:0000256" key="2">
    <source>
        <dbReference type="ARBA" id="ARBA00022630"/>
    </source>
</evidence>
<evidence type="ECO:0000256" key="3">
    <source>
        <dbReference type="ARBA" id="ARBA00022827"/>
    </source>
</evidence>
<dbReference type="InterPro" id="IPR019546">
    <property type="entry name" value="TAT_signal_bac_arc"/>
</dbReference>
<dbReference type="Pfam" id="PF00890">
    <property type="entry name" value="FAD_binding_2"/>
    <property type="match status" value="1"/>
</dbReference>
<comment type="caution">
    <text evidence="6">The sequence shown here is derived from an EMBL/GenBank/DDBJ whole genome shotgun (WGS) entry which is preliminary data.</text>
</comment>
<dbReference type="GO" id="GO:0033765">
    <property type="term" value="F:steroid dehydrogenase activity, acting on the CH-CH group of donors"/>
    <property type="evidence" value="ECO:0007669"/>
    <property type="project" value="UniProtKB-ARBA"/>
</dbReference>
<dbReference type="Gene3D" id="3.90.700.10">
    <property type="entry name" value="Succinate dehydrogenase/fumarate reductase flavoprotein, catalytic domain"/>
    <property type="match status" value="1"/>
</dbReference>
<protein>
    <recommendedName>
        <fullName evidence="5">FAD-dependent oxidoreductase 2 FAD-binding domain-containing protein</fullName>
    </recommendedName>
</protein>
<sequence>MELTRRNFIAGAAALAGGAVGLGALAGCSSNEASSDAWDEEADVVVVGGGTGQLAALAAAQAGLSVILVEKREMVGGAMAFSGGCAWLANTEFSQAEGDSNEVAKEYLERLQMGMGNEEHIEGYLANTQGVVDAFKNAGINLQPIDRDGTYHQTWSGGAMLGRSCQVVEDSSAIDTSAGGGGRLGAALATAVPEAGATVLTKTAATRLVTQRDDPDAAPQVLGIVAEDSKGSEIRIKANKGVILATGGFEWNDDYVKNYLRVPVPRGAALSWPGNTGDGLTMAQSVGAKLNLMAHSYGMTCFTAHAEYAAAHDQMMSIAGNMIMGASGSIVVDKTARRFCREDADYVSKTNCFGGYLNRADEEYAANPAWWICDDTCYTENKGVTALTKEFGYPVPEDLSEDEYVFKAETLEELADLIGLDGAQLSKTVAEFNEMASNGTDTLFQRGELYWGGNEPKGLQALNTPPYYAVAMSAGLVGTIGGPLVNSNAQVIHISGDPIKGLYAMGNCAGVGAPGPSYGGEGGTIGPAFAFGIAAVNHIANGAGESDAQ</sequence>
<dbReference type="PANTHER" id="PTHR43400:SF10">
    <property type="entry name" value="3-OXOSTEROID 1-DEHYDROGENASE"/>
    <property type="match status" value="1"/>
</dbReference>
<dbReference type="GO" id="GO:0008202">
    <property type="term" value="P:steroid metabolic process"/>
    <property type="evidence" value="ECO:0007669"/>
    <property type="project" value="UniProtKB-ARBA"/>
</dbReference>
<dbReference type="SUPFAM" id="SSF56425">
    <property type="entry name" value="Succinate dehydrogenase/fumarate reductase flavoprotein, catalytic domain"/>
    <property type="match status" value="1"/>
</dbReference>
<keyword evidence="4" id="KW-0560">Oxidoreductase</keyword>
<dbReference type="AlphaFoldDB" id="A0A2K2U3P4"/>
<dbReference type="SUPFAM" id="SSF51905">
    <property type="entry name" value="FAD/NAD(P)-binding domain"/>
    <property type="match status" value="1"/>
</dbReference>
<evidence type="ECO:0000313" key="6">
    <source>
        <dbReference type="EMBL" id="PNV64818.1"/>
    </source>
</evidence>
<dbReference type="InterPro" id="IPR006311">
    <property type="entry name" value="TAT_signal"/>
</dbReference>
<keyword evidence="2" id="KW-0285">Flavoprotein</keyword>
<comment type="cofactor">
    <cofactor evidence="1">
        <name>FAD</name>
        <dbReference type="ChEBI" id="CHEBI:57692"/>
    </cofactor>
</comment>
<dbReference type="PANTHER" id="PTHR43400">
    <property type="entry name" value="FUMARATE REDUCTASE"/>
    <property type="match status" value="1"/>
</dbReference>